<feature type="compositionally biased region" description="Basic residues" evidence="1">
    <location>
        <begin position="1"/>
        <end position="17"/>
    </location>
</feature>
<dbReference type="EMBL" id="CP005386">
    <property type="protein sequence ID" value="AGL28857.1"/>
    <property type="molecule type" value="Genomic_DNA"/>
</dbReference>
<dbReference type="BioCyc" id="MTUB1310114:G13A2-3440-MONOMER"/>
<protein>
    <submittedName>
        <fullName evidence="2">Uncharacterized protein</fullName>
    </submittedName>
</protein>
<evidence type="ECO:0000256" key="1">
    <source>
        <dbReference type="SAM" id="MobiDB-lite"/>
    </source>
</evidence>
<accession>R4MN02</accession>
<reference evidence="2 3" key="1">
    <citation type="journal article" date="2013" name="Genome Announc.">
        <title>Whole-Genome Sequences of Four Clinical Isolates of Mycobacterium tuberculosis from Tamil Nadu, South India.</title>
        <authorList>
            <person name="Narayanan S."/>
            <person name="Deshpande U."/>
        </authorList>
    </citation>
    <scope>NUCLEOTIDE SEQUENCE [LARGE SCALE GENOMIC DNA]</scope>
    <source>
        <strain evidence="2 3">CAS/NITR204</strain>
    </source>
</reference>
<sequence>MNSRGHRAAASRRRNPRRTPAARAVAEQAITRFANVTATGAVADRPAAAAAATAGQSIHQIASTRAEAITVHAR</sequence>
<organism evidence="2 3">
    <name type="scientific">Mycobacterium tuberculosis CAS/NITR204</name>
    <dbReference type="NCBI Taxonomy" id="1310114"/>
    <lineage>
        <taxon>Bacteria</taxon>
        <taxon>Bacillati</taxon>
        <taxon>Actinomycetota</taxon>
        <taxon>Actinomycetes</taxon>
        <taxon>Mycobacteriales</taxon>
        <taxon>Mycobacteriaceae</taxon>
        <taxon>Mycobacterium</taxon>
        <taxon>Mycobacterium tuberculosis complex</taxon>
    </lineage>
</organism>
<dbReference type="HOGENOM" id="CLU_2684013_0_0_11"/>
<dbReference type="AlphaFoldDB" id="R4MN02"/>
<dbReference type="KEGG" id="mtuc:J113_23750"/>
<dbReference type="Proteomes" id="UP000013548">
    <property type="component" value="Chromosome"/>
</dbReference>
<evidence type="ECO:0000313" key="3">
    <source>
        <dbReference type="Proteomes" id="UP000013548"/>
    </source>
</evidence>
<evidence type="ECO:0000313" key="2">
    <source>
        <dbReference type="EMBL" id="AGL28857.1"/>
    </source>
</evidence>
<gene>
    <name evidence="2" type="ORF">J113_23750</name>
</gene>
<proteinExistence type="predicted"/>
<name>R4MN02_MYCTX</name>
<feature type="region of interest" description="Disordered" evidence="1">
    <location>
        <begin position="1"/>
        <end position="22"/>
    </location>
</feature>